<reference evidence="1" key="2">
    <citation type="submission" date="2019-07" db="EMBL/GenBank/DDBJ databases">
        <authorList>
            <person name="Papic B."/>
        </authorList>
    </citation>
    <scope>NUCLEOTIDE SEQUENCE [LARGE SCALE GENOMIC DNA]</scope>
    <source>
        <strain evidence="1">L8b</strain>
    </source>
</reference>
<accession>A0A553USL7</accession>
<reference evidence="1" key="1">
    <citation type="submission" date="2019-07" db="EMBL/GenBank/DDBJ databases">
        <title>Helicobacter labacensis sp. nov., Helicobacter mehlei sp. nov. and Helicobacter vulpis sp. nov., isolated from gastric mucosa of red fox (Vulpis vulpis).</title>
        <authorList>
            <person name="Kusar D."/>
            <person name="Gruntar I."/>
            <person name="Pate M."/>
            <person name="Zajc U."/>
            <person name="Ocepek M."/>
        </authorList>
    </citation>
    <scope>NUCLEOTIDE SEQUENCE [LARGE SCALE GENOMIC DNA]</scope>
    <source>
        <strain evidence="1">L8b</strain>
    </source>
</reference>
<name>A0A553USL7_9HELI</name>
<gene>
    <name evidence="1" type="ORF">FNE76_05150</name>
</gene>
<protein>
    <submittedName>
        <fullName evidence="1">Uncharacterized protein</fullName>
    </submittedName>
</protein>
<dbReference type="Proteomes" id="UP000319322">
    <property type="component" value="Unassembled WGS sequence"/>
</dbReference>
<comment type="caution">
    <text evidence="1">The sequence shown here is derived from an EMBL/GenBank/DDBJ whole genome shotgun (WGS) entry which is preliminary data.</text>
</comment>
<proteinExistence type="predicted"/>
<evidence type="ECO:0000313" key="2">
    <source>
        <dbReference type="Proteomes" id="UP000319322"/>
    </source>
</evidence>
<organism evidence="1 2">
    <name type="scientific">Helicobacter mehlei</name>
    <dbReference type="NCBI Taxonomy" id="2316080"/>
    <lineage>
        <taxon>Bacteria</taxon>
        <taxon>Pseudomonadati</taxon>
        <taxon>Campylobacterota</taxon>
        <taxon>Epsilonproteobacteria</taxon>
        <taxon>Campylobacterales</taxon>
        <taxon>Helicobacteraceae</taxon>
        <taxon>Helicobacter</taxon>
    </lineage>
</organism>
<keyword evidence="2" id="KW-1185">Reference proteome</keyword>
<evidence type="ECO:0000313" key="1">
    <source>
        <dbReference type="EMBL" id="TSA83206.1"/>
    </source>
</evidence>
<dbReference type="AlphaFoldDB" id="A0A553USL7"/>
<dbReference type="EMBL" id="VKGC01000011">
    <property type="protein sequence ID" value="TSA83206.1"/>
    <property type="molecule type" value="Genomic_DNA"/>
</dbReference>
<sequence length="121" mass="13549">MRALVLLTLLVGYSRAYVELDDEGRGLELSFSNLSVLSIESMIASKKERRLFNAMVDALILGDMNTAIQRLTAYKGLGLRSGAYDRFVSKCQKHVKIHLPVLTNASSVLSGAYHVSFHWRF</sequence>
<dbReference type="RefSeq" id="WP_143928409.1">
    <property type="nucleotide sequence ID" value="NZ_QXQP01000013.1"/>
</dbReference>